<sequence length="508" mass="55082">MSAAHDAAMSDVCLLIEGGYPYLLGGVSSWTDAFIRAFPERSFSVVALITADQERVRRFEPPPNLVSVTDLLLDRSPAGGLGLGAGARIAQVSASLRAVLTDGGGAAWSALIRDLEETGFGERALLNSRHAWRAMERIYEETLPGAPLVDFFWTWRVLVKGLLAIATAPVPPARIYHAVSTGYAGLLGARARCLTGRPLVVTEHGIYTNERRIELSIADWIYDSAACGFDAAGRAPELRKIWLRAFGAMSRIAYDTATCITTQYRTNQEYQIQDGAELGKLRMIPNGIDVDQFPEVPAPAEPRRPTVLLVGRIVPIKDIRTFILAMGILRQSVPDLDALIIGPDDEDRAYAAECRNLVQQLKLQGSVRFLGRVRDVKEHFALTDVLVLTSISEAQPLALLEAGAAGVPAVATDVGSCREIIEGGDASEEPGGFVVRACDPPATAAALAEILLQPDLRARMGRAMRERVRRIYNQPRITRMYNELYDSLGAPEAVGGRAEARGAAAWPA</sequence>
<dbReference type="RefSeq" id="WP_150998285.1">
    <property type="nucleotide sequence ID" value="NZ_BPQY01000153.1"/>
</dbReference>
<accession>A0A6L3T2U0</accession>
<protein>
    <submittedName>
        <fullName evidence="3">DUF3492 domain-containing protein</fullName>
    </submittedName>
</protein>
<dbReference type="InterPro" id="IPR022622">
    <property type="entry name" value="DUF3492"/>
</dbReference>
<evidence type="ECO:0000313" key="3">
    <source>
        <dbReference type="EMBL" id="KAB1080271.1"/>
    </source>
</evidence>
<dbReference type="EMBL" id="VZZK01000005">
    <property type="protein sequence ID" value="KAB1080271.1"/>
    <property type="molecule type" value="Genomic_DNA"/>
</dbReference>
<dbReference type="AlphaFoldDB" id="A0A6L3T2U0"/>
<evidence type="ECO:0000259" key="1">
    <source>
        <dbReference type="Pfam" id="PF00534"/>
    </source>
</evidence>
<dbReference type="OrthoDB" id="9781738at2"/>
<dbReference type="Pfam" id="PF11997">
    <property type="entry name" value="DUF3492"/>
    <property type="match status" value="1"/>
</dbReference>
<dbReference type="PANTHER" id="PTHR12526:SF608">
    <property type="entry name" value="PELF"/>
    <property type="match status" value="1"/>
</dbReference>
<dbReference type="NCBIfam" id="NF038011">
    <property type="entry name" value="PelF"/>
    <property type="match status" value="1"/>
</dbReference>
<dbReference type="Gene3D" id="3.40.50.2000">
    <property type="entry name" value="Glycogen Phosphorylase B"/>
    <property type="match status" value="2"/>
</dbReference>
<dbReference type="SUPFAM" id="SSF53756">
    <property type="entry name" value="UDP-Glycosyltransferase/glycogen phosphorylase"/>
    <property type="match status" value="1"/>
</dbReference>
<gene>
    <name evidence="3" type="ORF">F6X53_06095</name>
</gene>
<dbReference type="Pfam" id="PF00534">
    <property type="entry name" value="Glycos_transf_1"/>
    <property type="match status" value="1"/>
</dbReference>
<comment type="caution">
    <text evidence="3">The sequence shown here is derived from an EMBL/GenBank/DDBJ whole genome shotgun (WGS) entry which is preliminary data.</text>
</comment>
<dbReference type="Proteomes" id="UP000474159">
    <property type="component" value="Unassembled WGS sequence"/>
</dbReference>
<organism evidence="3 4">
    <name type="scientific">Methylobacterium soli</name>
    <dbReference type="NCBI Taxonomy" id="553447"/>
    <lineage>
        <taxon>Bacteria</taxon>
        <taxon>Pseudomonadati</taxon>
        <taxon>Pseudomonadota</taxon>
        <taxon>Alphaproteobacteria</taxon>
        <taxon>Hyphomicrobiales</taxon>
        <taxon>Methylobacteriaceae</taxon>
        <taxon>Methylobacterium</taxon>
    </lineage>
</organism>
<evidence type="ECO:0000313" key="4">
    <source>
        <dbReference type="Proteomes" id="UP000474159"/>
    </source>
</evidence>
<dbReference type="GO" id="GO:0016757">
    <property type="term" value="F:glycosyltransferase activity"/>
    <property type="evidence" value="ECO:0007669"/>
    <property type="project" value="InterPro"/>
</dbReference>
<dbReference type="PANTHER" id="PTHR12526">
    <property type="entry name" value="GLYCOSYLTRANSFERASE"/>
    <property type="match status" value="1"/>
</dbReference>
<feature type="domain" description="Glycosyl transferase family 1" evidence="1">
    <location>
        <begin position="302"/>
        <end position="466"/>
    </location>
</feature>
<reference evidence="3 4" key="1">
    <citation type="submission" date="2019-09" db="EMBL/GenBank/DDBJ databases">
        <title>YIM 48816 draft genome.</title>
        <authorList>
            <person name="Jiang L."/>
        </authorList>
    </citation>
    <scope>NUCLEOTIDE SEQUENCE [LARGE SCALE GENOMIC DNA]</scope>
    <source>
        <strain evidence="3 4">YIM 48816</strain>
    </source>
</reference>
<name>A0A6L3T2U0_9HYPH</name>
<evidence type="ECO:0000259" key="2">
    <source>
        <dbReference type="Pfam" id="PF11997"/>
    </source>
</evidence>
<dbReference type="InterPro" id="IPR001296">
    <property type="entry name" value="Glyco_trans_1"/>
</dbReference>
<dbReference type="InterPro" id="IPR047691">
    <property type="entry name" value="PelF-like"/>
</dbReference>
<feature type="domain" description="DUF3492" evidence="2">
    <location>
        <begin position="11"/>
        <end position="277"/>
    </location>
</feature>
<keyword evidence="4" id="KW-1185">Reference proteome</keyword>
<proteinExistence type="predicted"/>